<comment type="similarity">
    <text evidence="4">In the C-terminal section; belongs to the UbiA prenyltransferase family. Protoheme IX farnesyltransferase subfamily.</text>
</comment>
<evidence type="ECO:0000313" key="18">
    <source>
        <dbReference type="Proteomes" id="UP000290365"/>
    </source>
</evidence>
<evidence type="ECO:0000256" key="10">
    <source>
        <dbReference type="ARBA" id="ARBA00023133"/>
    </source>
</evidence>
<dbReference type="PROSITE" id="PS00943">
    <property type="entry name" value="UBIA"/>
    <property type="match status" value="1"/>
</dbReference>
<evidence type="ECO:0000256" key="1">
    <source>
        <dbReference type="ARBA" id="ARBA00004019"/>
    </source>
</evidence>
<evidence type="ECO:0000256" key="15">
    <source>
        <dbReference type="ARBA" id="ARBA00047690"/>
    </source>
</evidence>
<evidence type="ECO:0000256" key="13">
    <source>
        <dbReference type="ARBA" id="ARBA00040810"/>
    </source>
</evidence>
<dbReference type="FunFam" id="1.10.357.140:FF:000001">
    <property type="entry name" value="Protoheme IX farnesyltransferase"/>
    <property type="match status" value="1"/>
</dbReference>
<organism evidence="17 18">
    <name type="scientific">Ktedonosporobacter rubrisoli</name>
    <dbReference type="NCBI Taxonomy" id="2509675"/>
    <lineage>
        <taxon>Bacteria</taxon>
        <taxon>Bacillati</taxon>
        <taxon>Chloroflexota</taxon>
        <taxon>Ktedonobacteria</taxon>
        <taxon>Ktedonobacterales</taxon>
        <taxon>Ktedonosporobacteraceae</taxon>
        <taxon>Ktedonosporobacter</taxon>
    </lineage>
</organism>
<keyword evidence="7 16" id="KW-0808">Transferase</keyword>
<feature type="transmembrane region" description="Helical" evidence="16">
    <location>
        <begin position="20"/>
        <end position="39"/>
    </location>
</feature>
<keyword evidence="6 16" id="KW-1003">Cell membrane</keyword>
<dbReference type="KEGG" id="kbs:EPA93_36595"/>
<comment type="subcellular location">
    <subcellularLocation>
        <location evidence="2 16">Cell membrane</location>
        <topology evidence="2 16">Multi-pass membrane protein</topology>
    </subcellularLocation>
</comment>
<dbReference type="Proteomes" id="UP000290365">
    <property type="component" value="Chromosome"/>
</dbReference>
<dbReference type="Pfam" id="PF01040">
    <property type="entry name" value="UbiA"/>
    <property type="match status" value="1"/>
</dbReference>
<evidence type="ECO:0000256" key="6">
    <source>
        <dbReference type="ARBA" id="ARBA00022475"/>
    </source>
</evidence>
<comment type="catalytic activity">
    <reaction evidence="15 16">
        <text>heme b + (2E,6E)-farnesyl diphosphate + H2O = Fe(II)-heme o + diphosphate</text>
        <dbReference type="Rhea" id="RHEA:28070"/>
        <dbReference type="ChEBI" id="CHEBI:15377"/>
        <dbReference type="ChEBI" id="CHEBI:33019"/>
        <dbReference type="ChEBI" id="CHEBI:60344"/>
        <dbReference type="ChEBI" id="CHEBI:60530"/>
        <dbReference type="ChEBI" id="CHEBI:175763"/>
        <dbReference type="EC" id="2.5.1.141"/>
    </reaction>
</comment>
<dbReference type="Gene3D" id="1.10.357.140">
    <property type="entry name" value="UbiA prenyltransferase"/>
    <property type="match status" value="1"/>
</dbReference>
<dbReference type="InterPro" id="IPR044878">
    <property type="entry name" value="UbiA_sf"/>
</dbReference>
<keyword evidence="18" id="KW-1185">Reference proteome</keyword>
<evidence type="ECO:0000256" key="4">
    <source>
        <dbReference type="ARBA" id="ARBA00010223"/>
    </source>
</evidence>
<comment type="function">
    <text evidence="1 16">Converts heme B (protoheme IX) to heme O by substitution of the vinyl group on carbon 2 of heme B porphyrin ring with a hydroxyethyl farnesyl side group.</text>
</comment>
<accession>A0A4V0YZX1</accession>
<dbReference type="EMBL" id="CP035758">
    <property type="protein sequence ID" value="QBD81201.1"/>
    <property type="molecule type" value="Genomic_DNA"/>
</dbReference>
<dbReference type="CDD" id="cd13957">
    <property type="entry name" value="PT_UbiA_Cox10"/>
    <property type="match status" value="1"/>
</dbReference>
<keyword evidence="8 16" id="KW-0812">Transmembrane</keyword>
<dbReference type="HAMAP" id="MF_00154">
    <property type="entry name" value="CyoE_CtaB"/>
    <property type="match status" value="1"/>
</dbReference>
<feature type="transmembrane region" description="Helical" evidence="16">
    <location>
        <begin position="251"/>
        <end position="272"/>
    </location>
</feature>
<feature type="transmembrane region" description="Helical" evidence="16">
    <location>
        <begin position="500"/>
        <end position="524"/>
    </location>
</feature>
<dbReference type="EC" id="2.5.1.141" evidence="5 16"/>
<comment type="pathway">
    <text evidence="3 16">Porphyrin-containing compound metabolism; heme O biosynthesis; heme O from protoheme: step 1/1.</text>
</comment>
<gene>
    <name evidence="16" type="primary">ctaB</name>
    <name evidence="17" type="ORF">EPA93_36595</name>
</gene>
<feature type="transmembrane region" description="Helical" evidence="16">
    <location>
        <begin position="475"/>
        <end position="494"/>
    </location>
</feature>
<feature type="transmembrane region" description="Helical" evidence="16">
    <location>
        <begin position="349"/>
        <end position="370"/>
    </location>
</feature>
<dbReference type="PANTHER" id="PTHR43448">
    <property type="entry name" value="PROTOHEME IX FARNESYLTRANSFERASE, MITOCHONDRIAL"/>
    <property type="match status" value="1"/>
</dbReference>
<dbReference type="OrthoDB" id="9814417at2"/>
<feature type="transmembrane region" description="Helical" evidence="16">
    <location>
        <begin position="572"/>
        <end position="592"/>
    </location>
</feature>
<feature type="transmembrane region" description="Helical" evidence="16">
    <location>
        <begin position="278"/>
        <end position="302"/>
    </location>
</feature>
<evidence type="ECO:0000256" key="8">
    <source>
        <dbReference type="ARBA" id="ARBA00022692"/>
    </source>
</evidence>
<evidence type="ECO:0000313" key="17">
    <source>
        <dbReference type="EMBL" id="QBD81201.1"/>
    </source>
</evidence>
<keyword evidence="9 16" id="KW-1133">Transmembrane helix</keyword>
<comment type="similarity">
    <text evidence="16">Belongs to the UbiA prenyltransferase family. Protoheme IX farnesyltransferase subfamily.</text>
</comment>
<dbReference type="UniPathway" id="UPA00834">
    <property type="reaction ID" value="UER00712"/>
</dbReference>
<dbReference type="GO" id="GO:0006784">
    <property type="term" value="P:heme A biosynthetic process"/>
    <property type="evidence" value="ECO:0007669"/>
    <property type="project" value="InterPro"/>
</dbReference>
<keyword evidence="10 16" id="KW-0350">Heme biosynthesis</keyword>
<evidence type="ECO:0000256" key="2">
    <source>
        <dbReference type="ARBA" id="ARBA00004651"/>
    </source>
</evidence>
<dbReference type="Gene3D" id="1.20.120.1780">
    <property type="entry name" value="UbiA prenyltransferase"/>
    <property type="match status" value="1"/>
</dbReference>
<dbReference type="AlphaFoldDB" id="A0A4V0YZX1"/>
<dbReference type="RefSeq" id="WP_129892262.1">
    <property type="nucleotide sequence ID" value="NZ_CP035758.1"/>
</dbReference>
<feature type="transmembrane region" description="Helical" evidence="16">
    <location>
        <begin position="376"/>
        <end position="400"/>
    </location>
</feature>
<feature type="transmembrane region" description="Helical" evidence="16">
    <location>
        <begin position="447"/>
        <end position="468"/>
    </location>
</feature>
<evidence type="ECO:0000256" key="3">
    <source>
        <dbReference type="ARBA" id="ARBA00004919"/>
    </source>
</evidence>
<dbReference type="NCBIfam" id="TIGR01473">
    <property type="entry name" value="cyoE_ctaB"/>
    <property type="match status" value="1"/>
</dbReference>
<proteinExistence type="inferred from homology"/>
<feature type="transmembrane region" description="Helical" evidence="16">
    <location>
        <begin position="421"/>
        <end position="441"/>
    </location>
</feature>
<dbReference type="GO" id="GO:0008495">
    <property type="term" value="F:protoheme IX farnesyltransferase activity"/>
    <property type="evidence" value="ECO:0007669"/>
    <property type="project" value="UniProtKB-UniRule"/>
</dbReference>
<feature type="transmembrane region" description="Helical" evidence="16">
    <location>
        <begin position="72"/>
        <end position="90"/>
    </location>
</feature>
<feature type="transmembrane region" description="Helical" evidence="16">
    <location>
        <begin position="128"/>
        <end position="154"/>
    </location>
</feature>
<evidence type="ECO:0000256" key="9">
    <source>
        <dbReference type="ARBA" id="ARBA00022989"/>
    </source>
</evidence>
<evidence type="ECO:0000256" key="7">
    <source>
        <dbReference type="ARBA" id="ARBA00022679"/>
    </source>
</evidence>
<feature type="transmembrane region" description="Helical" evidence="16">
    <location>
        <begin position="549"/>
        <end position="566"/>
    </location>
</feature>
<dbReference type="InterPro" id="IPR030470">
    <property type="entry name" value="UbiA_prenylTrfase_CS"/>
</dbReference>
<comment type="miscellaneous">
    <text evidence="16">Carbon 2 of the heme B porphyrin ring is defined according to the Fischer nomenclature.</text>
</comment>
<dbReference type="NCBIfam" id="NF003349">
    <property type="entry name" value="PRK04375.1-2"/>
    <property type="match status" value="1"/>
</dbReference>
<feature type="transmembrane region" description="Helical" evidence="16">
    <location>
        <begin position="604"/>
        <end position="624"/>
    </location>
</feature>
<dbReference type="Pfam" id="PF02628">
    <property type="entry name" value="COX15-CtaA"/>
    <property type="match status" value="2"/>
</dbReference>
<dbReference type="PANTHER" id="PTHR43448:SF7">
    <property type="entry name" value="4-HYDROXYBENZOATE SOLANESYLTRANSFERASE"/>
    <property type="match status" value="1"/>
</dbReference>
<dbReference type="InterPro" id="IPR000537">
    <property type="entry name" value="UbiA_prenyltransferase"/>
</dbReference>
<dbReference type="GO" id="GO:0005886">
    <property type="term" value="C:plasma membrane"/>
    <property type="evidence" value="ECO:0007669"/>
    <property type="project" value="UniProtKB-SubCell"/>
</dbReference>
<reference evidence="17 18" key="1">
    <citation type="submission" date="2019-01" db="EMBL/GenBank/DDBJ databases">
        <title>Ktedonosporobacter rubrisoli SCAWS-G2.</title>
        <authorList>
            <person name="Huang Y."/>
            <person name="Yan B."/>
        </authorList>
    </citation>
    <scope>NUCLEOTIDE SEQUENCE [LARGE SCALE GENOMIC DNA]</scope>
    <source>
        <strain evidence="17 18">SCAWS-G2</strain>
    </source>
</reference>
<evidence type="ECO:0000256" key="11">
    <source>
        <dbReference type="ARBA" id="ARBA00023136"/>
    </source>
</evidence>
<dbReference type="InterPro" id="IPR006369">
    <property type="entry name" value="Protohaem_IX_farnesylTrfase"/>
</dbReference>
<feature type="transmembrane region" description="Helical" evidence="16">
    <location>
        <begin position="166"/>
        <end position="188"/>
    </location>
</feature>
<feature type="transmembrane region" description="Helical" evidence="16">
    <location>
        <begin position="102"/>
        <end position="122"/>
    </location>
</feature>
<evidence type="ECO:0000256" key="5">
    <source>
        <dbReference type="ARBA" id="ARBA00012292"/>
    </source>
</evidence>
<comment type="caution">
    <text evidence="16">Lacks conserved residue(s) required for the propagation of feature annotation.</text>
</comment>
<keyword evidence="11 16" id="KW-0472">Membrane</keyword>
<sequence>MQLTRRIEHVITMQLIRRLAWVTAGFTYLLVSLGVTVRASNAGPSCPDWPLCYGRLFSGHAYGALLEEAHNYLAGIVGILVIVLALCVLIRARQQRHLLIPALLAPALLIVQIIFGGLTVLWKSYSPVIIGHLSLAEAFFALTLTTAIMTTIPAASREPREDTFRFARLTMITSLLIYGLLLSGSYVFNSGASLACPGWPLCGAAPQWAVSLHLSDINLLHRYVAIFVGLILVATLIVAWRRRIFAPRQAWLVLAAALFFVAQAGLGAFVALPNQPVFVAILHLALATAVWGCLISAAALAARQLRAAPVSEPALALETTSGGRMLHNEIAVEKEISPWRRTLASYINLTKPHVTVLLLGTTVAAMAIAYKGLPPLGLVLATLVGGFMAAGSANCINCYIDRDIDQLMGRTQRRALPAGKVEPQQALIFGLVLAVGSFIVLSTFVNLLSAVLSFAAILFYIFVYTLGLKRRSVQNIVIGGAAGAVPVLVGWAAVTNSLSLPAIWLFAIIFYWTPPHFWALSLLIQKDYEKANVPMMPVVMGEGETRKQIFLYSLLLLGVTLVLFAMHTMGYFYLIGAVVLGGILLYMSIRLLRDQSKKWARTIFWYSNCYLAAIFAMMVIDRVIH</sequence>
<feature type="transmembrane region" description="Helical" evidence="16">
    <location>
        <begin position="220"/>
        <end position="239"/>
    </location>
</feature>
<evidence type="ECO:0000256" key="12">
    <source>
        <dbReference type="ARBA" id="ARBA00030253"/>
    </source>
</evidence>
<dbReference type="InterPro" id="IPR003780">
    <property type="entry name" value="COX15/CtaA_fam"/>
</dbReference>
<dbReference type="GO" id="GO:0048034">
    <property type="term" value="P:heme O biosynthetic process"/>
    <property type="evidence" value="ECO:0007669"/>
    <property type="project" value="UniProtKB-UniRule"/>
</dbReference>
<evidence type="ECO:0000256" key="16">
    <source>
        <dbReference type="HAMAP-Rule" id="MF_00154"/>
    </source>
</evidence>
<evidence type="ECO:0000256" key="14">
    <source>
        <dbReference type="ARBA" id="ARBA00042475"/>
    </source>
</evidence>
<name>A0A4V0YZX1_KTERU</name>
<protein>
    <recommendedName>
        <fullName evidence="13 16">Protoheme IX farnesyltransferase</fullName>
        <ecNumber evidence="5 16">2.5.1.141</ecNumber>
    </recommendedName>
    <alternativeName>
        <fullName evidence="14 16">Heme B farnesyltransferase</fullName>
    </alternativeName>
    <alternativeName>
        <fullName evidence="12 16">Heme O synthase</fullName>
    </alternativeName>
</protein>